<reference evidence="1 2" key="1">
    <citation type="submission" date="2021-05" db="EMBL/GenBank/DDBJ databases">
        <title>A novel Methanospirillum isolate from a pyrite-forming mixed culture.</title>
        <authorList>
            <person name="Bunk B."/>
            <person name="Sproer C."/>
            <person name="Spring S."/>
            <person name="Pester M."/>
        </authorList>
    </citation>
    <scope>NUCLEOTIDE SEQUENCE [LARGE SCALE GENOMIC DNA]</scope>
    <source>
        <strain evidence="1 2">J.3.6.1-F.2.7.3</strain>
    </source>
</reference>
<proteinExistence type="predicted"/>
<sequence>MMRIYNIICVSFLLLTTSAIVCATGNESQISEPFFIDLTISENSIEIGDTFLIEGYIVPSLLSHPGDRILLQVTSPKGSRAGVYYQQRVNSEGLFSLEMNADAIGDWSFNARYGEYSSPSVPLKVTPRLRVKETELTLSGPFNTVFKGDNVQMSGWLRDIEGNGIGYRQVSYSFGLPSYSCALCEDDTRRIWQTLGPVTTDEIGYFEFSFPARDNGKYAVKATFPGDEIYGQSDSEIAYPVVL</sequence>
<dbReference type="Proteomes" id="UP000680656">
    <property type="component" value="Chromosome"/>
</dbReference>
<evidence type="ECO:0008006" key="3">
    <source>
        <dbReference type="Google" id="ProtNLM"/>
    </source>
</evidence>
<gene>
    <name evidence="1" type="ORF">KHC33_04315</name>
</gene>
<dbReference type="GeneID" id="65096381"/>
<dbReference type="KEGG" id="mrtj:KHC33_04315"/>
<evidence type="ECO:0000313" key="2">
    <source>
        <dbReference type="Proteomes" id="UP000680656"/>
    </source>
</evidence>
<dbReference type="EMBL" id="CP075546">
    <property type="protein sequence ID" value="QVV89739.1"/>
    <property type="molecule type" value="Genomic_DNA"/>
</dbReference>
<dbReference type="AlphaFoldDB" id="A0A8E7B2L1"/>
<keyword evidence="2" id="KW-1185">Reference proteome</keyword>
<accession>A0A8E7B2L1</accession>
<protein>
    <recommendedName>
        <fullName evidence="3">Macroglobulin domain-containing protein</fullName>
    </recommendedName>
</protein>
<name>A0A8E7B2L1_9EURY</name>
<dbReference type="RefSeq" id="WP_214420527.1">
    <property type="nucleotide sequence ID" value="NZ_CP075546.1"/>
</dbReference>
<organism evidence="1 2">
    <name type="scientific">Methanospirillum purgamenti</name>
    <dbReference type="NCBI Taxonomy" id="2834276"/>
    <lineage>
        <taxon>Archaea</taxon>
        <taxon>Methanobacteriati</taxon>
        <taxon>Methanobacteriota</taxon>
        <taxon>Stenosarchaea group</taxon>
        <taxon>Methanomicrobia</taxon>
        <taxon>Methanomicrobiales</taxon>
        <taxon>Methanospirillaceae</taxon>
        <taxon>Methanospirillum</taxon>
    </lineage>
</organism>
<evidence type="ECO:0000313" key="1">
    <source>
        <dbReference type="EMBL" id="QVV89739.1"/>
    </source>
</evidence>